<feature type="transmembrane region" description="Helical" evidence="6">
    <location>
        <begin position="250"/>
        <end position="267"/>
    </location>
</feature>
<feature type="transmembrane region" description="Helical" evidence="6">
    <location>
        <begin position="73"/>
        <end position="94"/>
    </location>
</feature>
<keyword evidence="4 6" id="KW-1133">Transmembrane helix</keyword>
<dbReference type="SUPFAM" id="SSF103481">
    <property type="entry name" value="Multidrug resistance efflux transporter EmrE"/>
    <property type="match status" value="2"/>
</dbReference>
<proteinExistence type="inferred from homology"/>
<dbReference type="InterPro" id="IPR050638">
    <property type="entry name" value="AA-Vitamin_Transporters"/>
</dbReference>
<feature type="transmembrane region" description="Helical" evidence="6">
    <location>
        <begin position="128"/>
        <end position="146"/>
    </location>
</feature>
<sequence>MLGKKVSSADRTWLVACSAALWGTDGLLRKPLADALPAATVVFWEHVIVLVLLLPWLPAALRALRRCSPREWLAVVAIGAGSSAAATAMFTAAFRVGDAVTPLVLQKLQPVFAVLAAYVLLRERVRAGYFVFAVPALVGAWLLTFPDPLDVRVTAARAALLAVGAAALWAGGTVLGRYVSRSLAPREVTVLRFAAGLPAAAVVVWLQGAPVAVGWGNATGLVLLAVVPGLLALSLYYLGLRSTPASRATLAELAFPATAAVIGVGVLGHHLTVTQWLGFALVVGMVTTLGWHERVRRVPVVQEDPRREEMVAG</sequence>
<gene>
    <name evidence="8" type="ORF">SAMN05444320_101310</name>
</gene>
<feature type="transmembrane region" description="Helical" evidence="6">
    <location>
        <begin position="41"/>
        <end position="61"/>
    </location>
</feature>
<feature type="transmembrane region" description="Helical" evidence="6">
    <location>
        <begin position="158"/>
        <end position="178"/>
    </location>
</feature>
<feature type="domain" description="EamA" evidence="7">
    <location>
        <begin position="158"/>
        <end position="284"/>
    </location>
</feature>
<comment type="subcellular location">
    <subcellularLocation>
        <location evidence="1">Membrane</location>
        <topology evidence="1">Multi-pass membrane protein</topology>
    </subcellularLocation>
</comment>
<keyword evidence="3 6" id="KW-0812">Transmembrane</keyword>
<dbReference type="PANTHER" id="PTHR32322">
    <property type="entry name" value="INNER MEMBRANE TRANSPORTER"/>
    <property type="match status" value="1"/>
</dbReference>
<dbReference type="AlphaFoldDB" id="A0A1M4U5S0"/>
<dbReference type="PANTHER" id="PTHR32322:SF2">
    <property type="entry name" value="EAMA DOMAIN-CONTAINING PROTEIN"/>
    <property type="match status" value="1"/>
</dbReference>
<name>A0A1M4U5S0_STRHI</name>
<dbReference type="RefSeq" id="WP_073479501.1">
    <property type="nucleotide sequence ID" value="NZ_FQVN01000001.1"/>
</dbReference>
<feature type="transmembrane region" description="Helical" evidence="6">
    <location>
        <begin position="100"/>
        <end position="121"/>
    </location>
</feature>
<evidence type="ECO:0000256" key="3">
    <source>
        <dbReference type="ARBA" id="ARBA00022692"/>
    </source>
</evidence>
<comment type="similarity">
    <text evidence="2">Belongs to the EamA transporter family.</text>
</comment>
<evidence type="ECO:0000256" key="6">
    <source>
        <dbReference type="SAM" id="Phobius"/>
    </source>
</evidence>
<dbReference type="InterPro" id="IPR037185">
    <property type="entry name" value="EmrE-like"/>
</dbReference>
<dbReference type="EMBL" id="FQVN01000001">
    <property type="protein sequence ID" value="SHE52089.1"/>
    <property type="molecule type" value="Genomic_DNA"/>
</dbReference>
<dbReference type="STRING" id="2017.SAMN05444320_101310"/>
<protein>
    <submittedName>
        <fullName evidence="8">Permease of the drug/metabolite transporter (DMT) superfamily</fullName>
    </submittedName>
</protein>
<dbReference type="Proteomes" id="UP000184501">
    <property type="component" value="Unassembled WGS sequence"/>
</dbReference>
<dbReference type="GO" id="GO:0016020">
    <property type="term" value="C:membrane"/>
    <property type="evidence" value="ECO:0007669"/>
    <property type="project" value="UniProtKB-SubCell"/>
</dbReference>
<evidence type="ECO:0000256" key="5">
    <source>
        <dbReference type="ARBA" id="ARBA00023136"/>
    </source>
</evidence>
<dbReference type="Pfam" id="PF00892">
    <property type="entry name" value="EamA"/>
    <property type="match status" value="2"/>
</dbReference>
<feature type="transmembrane region" description="Helical" evidence="6">
    <location>
        <begin position="190"/>
        <end position="208"/>
    </location>
</feature>
<accession>A0A1M4U5S0</accession>
<evidence type="ECO:0000313" key="9">
    <source>
        <dbReference type="Proteomes" id="UP000184501"/>
    </source>
</evidence>
<reference evidence="8 9" key="1">
    <citation type="submission" date="2016-11" db="EMBL/GenBank/DDBJ databases">
        <authorList>
            <person name="Jaros S."/>
            <person name="Januszkiewicz K."/>
            <person name="Wedrychowicz H."/>
        </authorList>
    </citation>
    <scope>NUCLEOTIDE SEQUENCE [LARGE SCALE GENOMIC DNA]</scope>
    <source>
        <strain evidence="8 9">DSM 44523</strain>
    </source>
</reference>
<organism evidence="8 9">
    <name type="scientific">Streptoalloteichus hindustanus</name>
    <dbReference type="NCBI Taxonomy" id="2017"/>
    <lineage>
        <taxon>Bacteria</taxon>
        <taxon>Bacillati</taxon>
        <taxon>Actinomycetota</taxon>
        <taxon>Actinomycetes</taxon>
        <taxon>Pseudonocardiales</taxon>
        <taxon>Pseudonocardiaceae</taxon>
        <taxon>Streptoalloteichus</taxon>
    </lineage>
</organism>
<dbReference type="InterPro" id="IPR000620">
    <property type="entry name" value="EamA_dom"/>
</dbReference>
<feature type="domain" description="EamA" evidence="7">
    <location>
        <begin position="14"/>
        <end position="144"/>
    </location>
</feature>
<keyword evidence="9" id="KW-1185">Reference proteome</keyword>
<keyword evidence="5 6" id="KW-0472">Membrane</keyword>
<evidence type="ECO:0000256" key="4">
    <source>
        <dbReference type="ARBA" id="ARBA00022989"/>
    </source>
</evidence>
<feature type="transmembrane region" description="Helical" evidence="6">
    <location>
        <begin position="214"/>
        <end position="238"/>
    </location>
</feature>
<evidence type="ECO:0000313" key="8">
    <source>
        <dbReference type="EMBL" id="SHE52089.1"/>
    </source>
</evidence>
<evidence type="ECO:0000256" key="1">
    <source>
        <dbReference type="ARBA" id="ARBA00004141"/>
    </source>
</evidence>
<feature type="transmembrane region" description="Helical" evidence="6">
    <location>
        <begin position="273"/>
        <end position="291"/>
    </location>
</feature>
<evidence type="ECO:0000256" key="2">
    <source>
        <dbReference type="ARBA" id="ARBA00007362"/>
    </source>
</evidence>
<evidence type="ECO:0000259" key="7">
    <source>
        <dbReference type="Pfam" id="PF00892"/>
    </source>
</evidence>
<dbReference type="OrthoDB" id="6212796at2"/>